<keyword evidence="1" id="KW-0812">Transmembrane</keyword>
<feature type="transmembrane region" description="Helical" evidence="1">
    <location>
        <begin position="116"/>
        <end position="136"/>
    </location>
</feature>
<keyword evidence="4" id="KW-1185">Reference proteome</keyword>
<keyword evidence="1" id="KW-0472">Membrane</keyword>
<gene>
    <name evidence="3" type="ORF">RXV79_04900</name>
</gene>
<accession>A0ABZ0D1R2</accession>
<evidence type="ECO:0000259" key="2">
    <source>
        <dbReference type="Pfam" id="PF00487"/>
    </source>
</evidence>
<feature type="transmembrane region" description="Helical" evidence="1">
    <location>
        <begin position="61"/>
        <end position="79"/>
    </location>
</feature>
<proteinExistence type="predicted"/>
<evidence type="ECO:0000256" key="1">
    <source>
        <dbReference type="SAM" id="Phobius"/>
    </source>
</evidence>
<dbReference type="PANTHER" id="PTHR32100">
    <property type="entry name" value="OMEGA-6 FATTY ACID DESATURASE, CHLOROPLASTIC"/>
    <property type="match status" value="1"/>
</dbReference>
<dbReference type="InterPro" id="IPR012171">
    <property type="entry name" value="Fatty_acid_desaturase"/>
</dbReference>
<dbReference type="InterPro" id="IPR005804">
    <property type="entry name" value="FA_desaturase_dom"/>
</dbReference>
<keyword evidence="1" id="KW-1133">Transmembrane helix</keyword>
<dbReference type="Proteomes" id="UP001303946">
    <property type="component" value="Chromosome"/>
</dbReference>
<feature type="transmembrane region" description="Helical" evidence="1">
    <location>
        <begin position="246"/>
        <end position="267"/>
    </location>
</feature>
<feature type="transmembrane region" description="Helical" evidence="1">
    <location>
        <begin position="213"/>
        <end position="234"/>
    </location>
</feature>
<keyword evidence="3" id="KW-0560">Oxidoreductase</keyword>
<dbReference type="EC" id="1.14.19.-" evidence="3"/>
<dbReference type="RefSeq" id="WP_316702355.1">
    <property type="nucleotide sequence ID" value="NZ_CP136336.1"/>
</dbReference>
<name>A0ABZ0D1R2_9BURK</name>
<feature type="domain" description="Fatty acid desaturase" evidence="2">
    <location>
        <begin position="85"/>
        <end position="333"/>
    </location>
</feature>
<sequence length="395" mass="44346">MKASAVLGAVAPTRSVDATAVTSFTGPRDRARSGEARARQRNLVRALSRHVRSDTATGVRLALADYTLFLLGLTLAALATHPALRIAGALLAGLKLCGFSVLGHDAAHNMLTRSRALNKLIAVAVFTPCLFNYRLWLHAHHALHHTWTNGAPPDIHKPFTLQQYRAMPAWQRLCVRASRSPSLLAQSIYFIYDRLTRVTIFSRVYPAAVRRQAVPYTLLTLAYLGGTAALLGWRRQFEWADTLVDVFLVMVLPLLVFHALTSIVLFLQHTHPRIPWFTRDDPVEQAFGQEELVAHVPLPNWIGSVMHYSLEHPVHHIVPTIPCYHARAAQAELNLLIGPRAVILKPTLGNIRSVFRRCKLYDYETHRWRDFEGRYTTGSLARSVRDPVHAVRRSA</sequence>
<organism evidence="3 4">
    <name type="scientific">Piscinibacter gummiphilus</name>
    <dbReference type="NCBI Taxonomy" id="946333"/>
    <lineage>
        <taxon>Bacteria</taxon>
        <taxon>Pseudomonadati</taxon>
        <taxon>Pseudomonadota</taxon>
        <taxon>Betaproteobacteria</taxon>
        <taxon>Burkholderiales</taxon>
        <taxon>Sphaerotilaceae</taxon>
        <taxon>Piscinibacter</taxon>
    </lineage>
</organism>
<dbReference type="GO" id="GO:0016491">
    <property type="term" value="F:oxidoreductase activity"/>
    <property type="evidence" value="ECO:0007669"/>
    <property type="project" value="UniProtKB-KW"/>
</dbReference>
<evidence type="ECO:0000313" key="3">
    <source>
        <dbReference type="EMBL" id="WOB09401.1"/>
    </source>
</evidence>
<reference evidence="3 4" key="1">
    <citation type="submission" date="2023-10" db="EMBL/GenBank/DDBJ databases">
        <title>Bacteria for the degradation of biodegradable plastic PBAT(Polybutylene adipate terephthalate).</title>
        <authorList>
            <person name="Weon H.-Y."/>
            <person name="Yeon J."/>
        </authorList>
    </citation>
    <scope>NUCLEOTIDE SEQUENCE [LARGE SCALE GENOMIC DNA]</scope>
    <source>
        <strain evidence="3 4">SBD 7-3</strain>
    </source>
</reference>
<evidence type="ECO:0000313" key="4">
    <source>
        <dbReference type="Proteomes" id="UP001303946"/>
    </source>
</evidence>
<feature type="transmembrane region" description="Helical" evidence="1">
    <location>
        <begin position="86"/>
        <end position="104"/>
    </location>
</feature>
<dbReference type="EMBL" id="CP136336">
    <property type="protein sequence ID" value="WOB09401.1"/>
    <property type="molecule type" value="Genomic_DNA"/>
</dbReference>
<protein>
    <submittedName>
        <fullName evidence="3">Fatty acid desaturase</fullName>
        <ecNumber evidence="3">1.14.19.-</ecNumber>
    </submittedName>
</protein>
<dbReference type="Pfam" id="PF00487">
    <property type="entry name" value="FA_desaturase"/>
    <property type="match status" value="1"/>
</dbReference>